<dbReference type="AlphaFoldDB" id="A0A1V3C9H0"/>
<dbReference type="GO" id="GO:0005524">
    <property type="term" value="F:ATP binding"/>
    <property type="evidence" value="ECO:0007669"/>
    <property type="project" value="UniProtKB-KW"/>
</dbReference>
<keyword evidence="3" id="KW-0067">ATP-binding</keyword>
<evidence type="ECO:0000259" key="7">
    <source>
        <dbReference type="PROSITE" id="PS50151"/>
    </source>
</evidence>
<dbReference type="FunFam" id="1.10.1780.10:FF:000001">
    <property type="entry name" value="ATP-dependent Clp protease ATP-binding subunit"/>
    <property type="match status" value="1"/>
</dbReference>
<dbReference type="PROSITE" id="PS50151">
    <property type="entry name" value="UVR"/>
    <property type="match status" value="1"/>
</dbReference>
<dbReference type="Gene3D" id="4.10.860.10">
    <property type="entry name" value="UVR domain"/>
    <property type="match status" value="1"/>
</dbReference>
<dbReference type="SMART" id="SM01086">
    <property type="entry name" value="ClpB_D2-small"/>
    <property type="match status" value="1"/>
</dbReference>
<dbReference type="FunFam" id="3.40.50.300:FF:000025">
    <property type="entry name" value="ATP-dependent Clp protease subunit"/>
    <property type="match status" value="1"/>
</dbReference>
<dbReference type="CDD" id="cd00009">
    <property type="entry name" value="AAA"/>
    <property type="match status" value="1"/>
</dbReference>
<feature type="domain" description="UVR" evidence="7">
    <location>
        <begin position="400"/>
        <end position="435"/>
    </location>
</feature>
<feature type="domain" description="Clp R" evidence="8">
    <location>
        <begin position="1"/>
        <end position="123"/>
    </location>
</feature>
<dbReference type="PANTHER" id="PTHR11638:SF18">
    <property type="entry name" value="HEAT SHOCK PROTEIN 104"/>
    <property type="match status" value="1"/>
</dbReference>
<proteinExistence type="predicted"/>
<dbReference type="GO" id="GO:0005737">
    <property type="term" value="C:cytoplasm"/>
    <property type="evidence" value="ECO:0007669"/>
    <property type="project" value="TreeGrafter"/>
</dbReference>
<dbReference type="InterPro" id="IPR001270">
    <property type="entry name" value="ClpA/B"/>
</dbReference>
<evidence type="ECO:0000256" key="1">
    <source>
        <dbReference type="ARBA" id="ARBA00022737"/>
    </source>
</evidence>
<dbReference type="InterPro" id="IPR001943">
    <property type="entry name" value="UVR_dom"/>
</dbReference>
<dbReference type="InterPro" id="IPR019489">
    <property type="entry name" value="Clp_ATPase_C"/>
</dbReference>
<evidence type="ECO:0000313" key="10">
    <source>
        <dbReference type="Proteomes" id="UP000189004"/>
    </source>
</evidence>
<dbReference type="PRINTS" id="PR00300">
    <property type="entry name" value="CLPPROTEASEA"/>
</dbReference>
<keyword evidence="4" id="KW-0143">Chaperone</keyword>
<keyword evidence="2" id="KW-0547">Nucleotide-binding</keyword>
<dbReference type="FunFam" id="1.10.8.60:FF:000017">
    <property type="entry name" value="ATP-dependent chaperone ClpB"/>
    <property type="match status" value="1"/>
</dbReference>
<dbReference type="SMART" id="SM00382">
    <property type="entry name" value="AAA"/>
    <property type="match status" value="2"/>
</dbReference>
<sequence length="815" mass="90662">MLNHNYIGTEHILLGLIHEGEGVAAKALESLGISLEAVRQQVEEIIGQGQQAPSGHIPFTPRAKKVLELSLREALQLGHNYIGTEHILLGLIREGEGVAAQVLVKLGADLNRVRQQVIQLLHGYQGKEPQATGASSESTPSTSLVLDQFGRNLTQAARESKLDPVIGRDNEIERVMQVLSRRTKNNPVLIGEPGVGKTAVVEGLAQKIVKGEIPETLKDKQLYTLDLGALVAGSRYRGDFEERLKKVLKEIRTRGDIILFIDELHTLVGAGAAEGAIDAASILKPMLARGELQTIGATTLDEYRKYLEKDAALERRFQPIQVDEPSIKHAIEILKGLRDRYEAHHRVSITDGALVAAAQMADRYISDRFLPDKAIDLIDEAGSRMRIRRMTAPPDLREFDEKIAGVRRDKESAIDAQDFEKAASLRDDEKQLLNKKAQREKEWKAGDMDVVAEVDEELIAEVLAASTGIPVFKLTEEESSRLLRMEDELHRRVIGQEDAIKALSQAIRRTRAGLKDPKRPGGSFIFAGPSGVGKTELSKTLAEFLFGDEDSLIQLDMSEFMEKHTVSRLFGSPPGYVGYEEGGQLTEKVRRKPFSVVLFDEIEKAHTDIFNSLLQVLEEGRLTDAQGRNVDFKNTVIIMTTNLGTRDISKGVAMGFAKEDDANTNYERMKAKVSEELKNNFRPEFLNRVDDVIVFHQLTEDEIFQIVDLMIANLDTRLKERDMGIELRPKAKKLLAERGFDPVLGARPLRRTIQREIEDQLSEKILFGDLKAGQIVVIDAEGEGKDAKFLFKGVPKPAEVPDTPEVEESAAGKRE</sequence>
<dbReference type="Pfam" id="PF02861">
    <property type="entry name" value="Clp_N"/>
    <property type="match status" value="1"/>
</dbReference>
<dbReference type="Pfam" id="PF17871">
    <property type="entry name" value="AAA_lid_9"/>
    <property type="match status" value="1"/>
</dbReference>
<comment type="caution">
    <text evidence="9">The sequence shown here is derived from an EMBL/GenBank/DDBJ whole genome shotgun (WGS) entry which is preliminary data.</text>
</comment>
<keyword evidence="10" id="KW-1185">Reference proteome</keyword>
<name>A0A1V3C9H0_9ACTN</name>
<dbReference type="PROSITE" id="PS51903">
    <property type="entry name" value="CLP_R"/>
    <property type="match status" value="1"/>
</dbReference>
<evidence type="ECO:0000313" key="9">
    <source>
        <dbReference type="EMBL" id="OOC57421.1"/>
    </source>
</evidence>
<keyword evidence="1 5" id="KW-0677">Repeat</keyword>
<dbReference type="PROSITE" id="PS00870">
    <property type="entry name" value="CLPAB_1"/>
    <property type="match status" value="1"/>
</dbReference>
<dbReference type="Pfam" id="PF00004">
    <property type="entry name" value="AAA"/>
    <property type="match status" value="1"/>
</dbReference>
<evidence type="ECO:0000259" key="8">
    <source>
        <dbReference type="PROSITE" id="PS51903"/>
    </source>
</evidence>
<dbReference type="InterPro" id="IPR003593">
    <property type="entry name" value="AAA+_ATPase"/>
</dbReference>
<dbReference type="Pfam" id="PF07724">
    <property type="entry name" value="AAA_2"/>
    <property type="match status" value="1"/>
</dbReference>
<dbReference type="EMBL" id="MCOK01000001">
    <property type="protein sequence ID" value="OOC57421.1"/>
    <property type="molecule type" value="Genomic_DNA"/>
</dbReference>
<feature type="region of interest" description="Disordered" evidence="6">
    <location>
        <begin position="794"/>
        <end position="815"/>
    </location>
</feature>
<dbReference type="InterPro" id="IPR050130">
    <property type="entry name" value="ClpA_ClpB"/>
</dbReference>
<dbReference type="Gene3D" id="1.10.1780.10">
    <property type="entry name" value="Clp, N-terminal domain"/>
    <property type="match status" value="1"/>
</dbReference>
<dbReference type="InterPro" id="IPR041546">
    <property type="entry name" value="ClpA/ClpB_AAA_lid"/>
</dbReference>
<accession>A0A1V3C9H0</accession>
<dbReference type="InterPro" id="IPR036628">
    <property type="entry name" value="Clp_N_dom_sf"/>
</dbReference>
<dbReference type="CDD" id="cd19499">
    <property type="entry name" value="RecA-like_ClpB_Hsp104-like"/>
    <property type="match status" value="1"/>
</dbReference>
<dbReference type="InterPro" id="IPR018368">
    <property type="entry name" value="ClpA/B_CS1"/>
</dbReference>
<organism evidence="9 10">
    <name type="scientific">Nocardiopsis sinuspersici</name>
    <dbReference type="NCBI Taxonomy" id="501010"/>
    <lineage>
        <taxon>Bacteria</taxon>
        <taxon>Bacillati</taxon>
        <taxon>Actinomycetota</taxon>
        <taxon>Actinomycetes</taxon>
        <taxon>Streptosporangiales</taxon>
        <taxon>Nocardiopsidaceae</taxon>
        <taxon>Nocardiopsis</taxon>
    </lineage>
</organism>
<dbReference type="Gene3D" id="3.40.50.300">
    <property type="entry name" value="P-loop containing nucleotide triphosphate hydrolases"/>
    <property type="match status" value="2"/>
</dbReference>
<dbReference type="SUPFAM" id="SSF52540">
    <property type="entry name" value="P-loop containing nucleoside triphosphate hydrolases"/>
    <property type="match status" value="2"/>
</dbReference>
<dbReference type="InterPro" id="IPR027417">
    <property type="entry name" value="P-loop_NTPase"/>
</dbReference>
<dbReference type="PANTHER" id="PTHR11638">
    <property type="entry name" value="ATP-DEPENDENT CLP PROTEASE"/>
    <property type="match status" value="1"/>
</dbReference>
<dbReference type="Pfam" id="PF10431">
    <property type="entry name" value="ClpB_D2-small"/>
    <property type="match status" value="1"/>
</dbReference>
<dbReference type="Proteomes" id="UP000189004">
    <property type="component" value="Unassembled WGS sequence"/>
</dbReference>
<reference evidence="10" key="1">
    <citation type="submission" date="2016-08" db="EMBL/GenBank/DDBJ databases">
        <authorList>
            <person name="Tokovenko B."/>
            <person name="Kalinowski J."/>
        </authorList>
    </citation>
    <scope>NUCLEOTIDE SEQUENCE [LARGE SCALE GENOMIC DNA]</scope>
    <source>
        <strain evidence="10">UTMC102</strain>
    </source>
</reference>
<dbReference type="SUPFAM" id="SSF81923">
    <property type="entry name" value="Double Clp-N motif"/>
    <property type="match status" value="1"/>
</dbReference>
<evidence type="ECO:0000256" key="5">
    <source>
        <dbReference type="PROSITE-ProRule" id="PRU01251"/>
    </source>
</evidence>
<dbReference type="FunFam" id="3.40.50.300:FF:000010">
    <property type="entry name" value="Chaperone clpB 1, putative"/>
    <property type="match status" value="1"/>
</dbReference>
<dbReference type="FunFam" id="1.10.8.60:FF:000011">
    <property type="entry name" value="ATP-dependent Clp protease ATP-binding subunit"/>
    <property type="match status" value="1"/>
</dbReference>
<evidence type="ECO:0000256" key="4">
    <source>
        <dbReference type="ARBA" id="ARBA00023186"/>
    </source>
</evidence>
<dbReference type="InterPro" id="IPR003959">
    <property type="entry name" value="ATPase_AAA_core"/>
</dbReference>
<evidence type="ECO:0000256" key="3">
    <source>
        <dbReference type="ARBA" id="ARBA00022840"/>
    </source>
</evidence>
<dbReference type="GO" id="GO:0034605">
    <property type="term" value="P:cellular response to heat"/>
    <property type="evidence" value="ECO:0007669"/>
    <property type="project" value="TreeGrafter"/>
</dbReference>
<protein>
    <submittedName>
        <fullName evidence="9">NDP-hexose 4-ketoreductase</fullName>
    </submittedName>
</protein>
<evidence type="ECO:0000256" key="2">
    <source>
        <dbReference type="ARBA" id="ARBA00022741"/>
    </source>
</evidence>
<dbReference type="InterPro" id="IPR004176">
    <property type="entry name" value="Clp_R_N"/>
</dbReference>
<dbReference type="Gene3D" id="1.10.8.60">
    <property type="match status" value="2"/>
</dbReference>
<dbReference type="STRING" id="501010.NOSIN_24575"/>
<dbReference type="GO" id="GO:0016887">
    <property type="term" value="F:ATP hydrolysis activity"/>
    <property type="evidence" value="ECO:0007669"/>
    <property type="project" value="InterPro"/>
</dbReference>
<gene>
    <name evidence="9" type="ORF">NOSIN_24575</name>
</gene>
<evidence type="ECO:0000256" key="6">
    <source>
        <dbReference type="SAM" id="MobiDB-lite"/>
    </source>
</evidence>